<evidence type="ECO:0000256" key="4">
    <source>
        <dbReference type="ARBA" id="ARBA00022847"/>
    </source>
</evidence>
<dbReference type="GO" id="GO:0006820">
    <property type="term" value="P:monoatomic anion transport"/>
    <property type="evidence" value="ECO:0007669"/>
    <property type="project" value="TreeGrafter"/>
</dbReference>
<dbReference type="InterPro" id="IPR036259">
    <property type="entry name" value="MFS_trans_sf"/>
</dbReference>
<dbReference type="SUPFAM" id="SSF103473">
    <property type="entry name" value="MFS general substrate transporter"/>
    <property type="match status" value="1"/>
</dbReference>
<evidence type="ECO:0000256" key="5">
    <source>
        <dbReference type="ARBA" id="ARBA00022989"/>
    </source>
</evidence>
<proteinExistence type="predicted"/>
<dbReference type="PANTHER" id="PTHR11662:SF247">
    <property type="entry name" value="MAJOR FACILITATOR SUPERFAMILY (MFS) PROFILE DOMAIN-CONTAINING PROTEIN-RELATED"/>
    <property type="match status" value="1"/>
</dbReference>
<dbReference type="PROSITE" id="PS50850">
    <property type="entry name" value="MFS"/>
    <property type="match status" value="1"/>
</dbReference>
<evidence type="ECO:0000256" key="3">
    <source>
        <dbReference type="ARBA" id="ARBA00022692"/>
    </source>
</evidence>
<dbReference type="Proteomes" id="UP000268350">
    <property type="component" value="Unassembled WGS sequence"/>
</dbReference>
<keyword evidence="6 7" id="KW-0472">Membrane</keyword>
<feature type="domain" description="Major facilitator superfamily (MFS) profile" evidence="8">
    <location>
        <begin position="100"/>
        <end position="294"/>
    </location>
</feature>
<evidence type="ECO:0000256" key="6">
    <source>
        <dbReference type="ARBA" id="ARBA00023136"/>
    </source>
</evidence>
<reference evidence="10" key="1">
    <citation type="submission" date="2018-01" db="EMBL/GenBank/DDBJ databases">
        <authorList>
            <person name="Alioto T."/>
            <person name="Alioto T."/>
        </authorList>
    </citation>
    <scope>NUCLEOTIDE SEQUENCE [LARGE SCALE GENOMIC DNA]</scope>
</reference>
<keyword evidence="3 7" id="KW-0812">Transmembrane</keyword>
<feature type="transmembrane region" description="Helical" evidence="7">
    <location>
        <begin position="268"/>
        <end position="287"/>
    </location>
</feature>
<evidence type="ECO:0000313" key="10">
    <source>
        <dbReference type="Proteomes" id="UP000268350"/>
    </source>
</evidence>
<feature type="transmembrane region" description="Helical" evidence="7">
    <location>
        <begin position="200"/>
        <end position="219"/>
    </location>
</feature>
<keyword evidence="4" id="KW-0769">Symport</keyword>
<dbReference type="InterPro" id="IPR020846">
    <property type="entry name" value="MFS_dom"/>
</dbReference>
<comment type="subcellular location">
    <subcellularLocation>
        <location evidence="1">Membrane</location>
        <topology evidence="1">Multi-pass membrane protein</topology>
    </subcellularLocation>
</comment>
<evidence type="ECO:0000256" key="1">
    <source>
        <dbReference type="ARBA" id="ARBA00004141"/>
    </source>
</evidence>
<evidence type="ECO:0000313" key="9">
    <source>
        <dbReference type="EMBL" id="SPP89855.1"/>
    </source>
</evidence>
<organism evidence="9 10">
    <name type="scientific">Drosophila guanche</name>
    <name type="common">Fruit fly</name>
    <dbReference type="NCBI Taxonomy" id="7266"/>
    <lineage>
        <taxon>Eukaryota</taxon>
        <taxon>Metazoa</taxon>
        <taxon>Ecdysozoa</taxon>
        <taxon>Arthropoda</taxon>
        <taxon>Hexapoda</taxon>
        <taxon>Insecta</taxon>
        <taxon>Pterygota</taxon>
        <taxon>Neoptera</taxon>
        <taxon>Endopterygota</taxon>
        <taxon>Diptera</taxon>
        <taxon>Brachycera</taxon>
        <taxon>Muscomorpha</taxon>
        <taxon>Ephydroidea</taxon>
        <taxon>Drosophilidae</taxon>
        <taxon>Drosophila</taxon>
        <taxon>Sophophora</taxon>
    </lineage>
</organism>
<keyword evidence="10" id="KW-1185">Reference proteome</keyword>
<dbReference type="EMBL" id="OUUW01000036">
    <property type="protein sequence ID" value="SPP89855.1"/>
    <property type="molecule type" value="Genomic_DNA"/>
</dbReference>
<keyword evidence="5 7" id="KW-1133">Transmembrane helix</keyword>
<dbReference type="PANTHER" id="PTHR11662">
    <property type="entry name" value="SOLUTE CARRIER FAMILY 17"/>
    <property type="match status" value="1"/>
</dbReference>
<dbReference type="FunFam" id="1.20.1250.20:FF:000003">
    <property type="entry name" value="Solute carrier family 17 member 3"/>
    <property type="match status" value="1"/>
</dbReference>
<dbReference type="OrthoDB" id="2985014at2759"/>
<feature type="transmembrane region" description="Helical" evidence="7">
    <location>
        <begin position="143"/>
        <end position="163"/>
    </location>
</feature>
<protein>
    <submittedName>
        <fullName evidence="9">Blast:Putative inorganic phosphate cotransporter</fullName>
    </submittedName>
</protein>
<dbReference type="Pfam" id="PF07690">
    <property type="entry name" value="MFS_1"/>
    <property type="match status" value="1"/>
</dbReference>
<evidence type="ECO:0000256" key="2">
    <source>
        <dbReference type="ARBA" id="ARBA00022448"/>
    </source>
</evidence>
<dbReference type="InterPro" id="IPR050382">
    <property type="entry name" value="MFS_Na/Anion_cotransporter"/>
</dbReference>
<dbReference type="Gene3D" id="1.20.1250.20">
    <property type="entry name" value="MFS general substrate transporter like domains"/>
    <property type="match status" value="1"/>
</dbReference>
<feature type="transmembrane region" description="Helical" evidence="7">
    <location>
        <begin position="175"/>
        <end position="194"/>
    </location>
</feature>
<dbReference type="GO" id="GO:0016020">
    <property type="term" value="C:membrane"/>
    <property type="evidence" value="ECO:0007669"/>
    <property type="project" value="UniProtKB-SubCell"/>
</dbReference>
<keyword evidence="2" id="KW-0813">Transport</keyword>
<sequence>MGIILCDRHLPFQQILATGVGTPLGSEGKKSSSVCQVKGVDSIFPPFDQFCSLFWLVHESPKSCKGISQTECKYIDDSIWEAQPEDTGRTPFLAFARSRFFWAIMVAHAGQNYGYETLMTMLPTYMDRILGVDLKSNGVLSSLPYLAMWVMAIVFSIVADRLIRRRLSITTTRKIMNSLGQYGPAVALIVVGYLQHSLVLTSAVFVLGLGLNGAIYSGFKINHLDLSPRFAGLLISITNCVANLVGLTAPMVAGHVIHLVPSIENWRIVFHIAGGVYIFSATFYNLCASGKPQW</sequence>
<evidence type="ECO:0000256" key="7">
    <source>
        <dbReference type="SAM" id="Phobius"/>
    </source>
</evidence>
<dbReference type="AlphaFoldDB" id="A0A3B0K6V8"/>
<dbReference type="GO" id="GO:0015293">
    <property type="term" value="F:symporter activity"/>
    <property type="evidence" value="ECO:0007669"/>
    <property type="project" value="UniProtKB-KW"/>
</dbReference>
<dbReference type="InterPro" id="IPR011701">
    <property type="entry name" value="MFS"/>
</dbReference>
<accession>A0A3B0K6V8</accession>
<name>A0A3B0K6V8_DROGU</name>
<feature type="transmembrane region" description="Helical" evidence="7">
    <location>
        <begin position="231"/>
        <end position="256"/>
    </location>
</feature>
<dbReference type="STRING" id="7266.A0A3B0K6V8"/>
<dbReference type="OMA" id="SCGIYAA"/>
<gene>
    <name evidence="9" type="ORF">DGUA_6G020807</name>
</gene>
<evidence type="ECO:0000259" key="8">
    <source>
        <dbReference type="PROSITE" id="PS50850"/>
    </source>
</evidence>